<dbReference type="OrthoDB" id="583277at2"/>
<dbReference type="Proteomes" id="UP000238762">
    <property type="component" value="Unassembled WGS sequence"/>
</dbReference>
<gene>
    <name evidence="1" type="ORF">C7B64_15205</name>
</gene>
<reference evidence="1 2" key="2">
    <citation type="submission" date="2018-03" db="EMBL/GenBank/DDBJ databases">
        <title>The ancient ancestry and fast evolution of plastids.</title>
        <authorList>
            <person name="Moore K.R."/>
            <person name="Magnabosco C."/>
            <person name="Momper L."/>
            <person name="Gold D.A."/>
            <person name="Bosak T."/>
            <person name="Fournier G.P."/>
        </authorList>
    </citation>
    <scope>NUCLEOTIDE SEQUENCE [LARGE SCALE GENOMIC DNA]</scope>
    <source>
        <strain evidence="1 2">CCAP 1448/3</strain>
    </source>
</reference>
<keyword evidence="2" id="KW-1185">Reference proteome</keyword>
<protein>
    <submittedName>
        <fullName evidence="1">Uncharacterized protein</fullName>
    </submittedName>
</protein>
<accession>A0A2T1C1Q1</accession>
<evidence type="ECO:0000313" key="1">
    <source>
        <dbReference type="EMBL" id="PSB02043.1"/>
    </source>
</evidence>
<dbReference type="RefSeq" id="WP_106289509.1">
    <property type="nucleotide sequence ID" value="NZ_CAWNTC010000103.1"/>
</dbReference>
<reference evidence="1 2" key="1">
    <citation type="submission" date="2018-02" db="EMBL/GenBank/DDBJ databases">
        <authorList>
            <person name="Cohen D.B."/>
            <person name="Kent A.D."/>
        </authorList>
    </citation>
    <scope>NUCLEOTIDE SEQUENCE [LARGE SCALE GENOMIC DNA]</scope>
    <source>
        <strain evidence="1 2">CCAP 1448/3</strain>
    </source>
</reference>
<organism evidence="1 2">
    <name type="scientific">Merismopedia glauca CCAP 1448/3</name>
    <dbReference type="NCBI Taxonomy" id="1296344"/>
    <lineage>
        <taxon>Bacteria</taxon>
        <taxon>Bacillati</taxon>
        <taxon>Cyanobacteriota</taxon>
        <taxon>Cyanophyceae</taxon>
        <taxon>Synechococcales</taxon>
        <taxon>Merismopediaceae</taxon>
        <taxon>Merismopedia</taxon>
    </lineage>
</organism>
<name>A0A2T1C1Q1_9CYAN</name>
<sequence length="164" mass="18519">MKLSLNITMVGLAIAFLTASRSISEEVTPSLLGLEYVRLPPTLCRGISASLIGKLQNEQYGSLICEQESSSYILIQKLIGYSSTEESIWKILSITKLPKLHQQEFVIQLGCHHLEIKKLTIFAIVRPIKPDDLLVIKAWRVNLIREKLEEVNAQKVVCYTPSPW</sequence>
<proteinExistence type="predicted"/>
<dbReference type="EMBL" id="PVWJ01000076">
    <property type="protein sequence ID" value="PSB02043.1"/>
    <property type="molecule type" value="Genomic_DNA"/>
</dbReference>
<evidence type="ECO:0000313" key="2">
    <source>
        <dbReference type="Proteomes" id="UP000238762"/>
    </source>
</evidence>
<dbReference type="AlphaFoldDB" id="A0A2T1C1Q1"/>
<comment type="caution">
    <text evidence="1">The sequence shown here is derived from an EMBL/GenBank/DDBJ whole genome shotgun (WGS) entry which is preliminary data.</text>
</comment>